<comment type="caution">
    <text evidence="2">The sequence shown here is derived from an EMBL/GenBank/DDBJ whole genome shotgun (WGS) entry which is preliminary data.</text>
</comment>
<sequence length="75" mass="9018">MIIEPSSEEVRSRPQKSKPNWRVEPRRPPIIKVSHSRRDREARADQVRGWVIASRGMRIRLVRKKRYVRKVMVSK</sequence>
<protein>
    <submittedName>
        <fullName evidence="2">Uncharacterized protein</fullName>
    </submittedName>
</protein>
<name>A0A0G1TQG0_9BACT</name>
<evidence type="ECO:0000313" key="2">
    <source>
        <dbReference type="EMBL" id="KKU56398.1"/>
    </source>
</evidence>
<gene>
    <name evidence="2" type="ORF">UX78_C0009G0010</name>
</gene>
<feature type="region of interest" description="Disordered" evidence="1">
    <location>
        <begin position="1"/>
        <end position="44"/>
    </location>
</feature>
<proteinExistence type="predicted"/>
<dbReference type="Proteomes" id="UP000034607">
    <property type="component" value="Unassembled WGS sequence"/>
</dbReference>
<organism evidence="2 3">
    <name type="scientific">Candidatus Amesbacteria bacterium GW2011_GWA2_47_11</name>
    <dbReference type="NCBI Taxonomy" id="1618357"/>
    <lineage>
        <taxon>Bacteria</taxon>
        <taxon>Candidatus Amesiibacteriota</taxon>
    </lineage>
</organism>
<evidence type="ECO:0000313" key="3">
    <source>
        <dbReference type="Proteomes" id="UP000034607"/>
    </source>
</evidence>
<reference evidence="2 3" key="1">
    <citation type="journal article" date="2015" name="Nature">
        <title>rRNA introns, odd ribosomes, and small enigmatic genomes across a large radiation of phyla.</title>
        <authorList>
            <person name="Brown C.T."/>
            <person name="Hug L.A."/>
            <person name="Thomas B.C."/>
            <person name="Sharon I."/>
            <person name="Castelle C.J."/>
            <person name="Singh A."/>
            <person name="Wilkins M.J."/>
            <person name="Williams K.H."/>
            <person name="Banfield J.F."/>
        </authorList>
    </citation>
    <scope>NUCLEOTIDE SEQUENCE [LARGE SCALE GENOMIC DNA]</scope>
</reference>
<evidence type="ECO:0000256" key="1">
    <source>
        <dbReference type="SAM" id="MobiDB-lite"/>
    </source>
</evidence>
<dbReference type="AlphaFoldDB" id="A0A0G1TQG0"/>
<accession>A0A0G1TQG0</accession>
<dbReference type="EMBL" id="LCNM01000009">
    <property type="protein sequence ID" value="KKU56398.1"/>
    <property type="molecule type" value="Genomic_DNA"/>
</dbReference>